<keyword evidence="4" id="KW-1185">Reference proteome</keyword>
<reference evidence="3" key="1">
    <citation type="submission" date="2022-10" db="EMBL/GenBank/DDBJ databases">
        <title>Determination and structural analysis of whole genome sequence of Sarocladium strictum F4-1.</title>
        <authorList>
            <person name="Hu L."/>
            <person name="Jiang Y."/>
        </authorList>
    </citation>
    <scope>NUCLEOTIDE SEQUENCE</scope>
    <source>
        <strain evidence="3">F4-1</strain>
    </source>
</reference>
<evidence type="ECO:0000256" key="1">
    <source>
        <dbReference type="SAM" id="MobiDB-lite"/>
    </source>
</evidence>
<feature type="region of interest" description="Disordered" evidence="1">
    <location>
        <begin position="60"/>
        <end position="87"/>
    </location>
</feature>
<keyword evidence="2" id="KW-0732">Signal</keyword>
<proteinExistence type="predicted"/>
<name>A0AA39L917_SARSR</name>
<dbReference type="Proteomes" id="UP001175261">
    <property type="component" value="Unassembled WGS sequence"/>
</dbReference>
<comment type="caution">
    <text evidence="3">The sequence shown here is derived from an EMBL/GenBank/DDBJ whole genome shotgun (WGS) entry which is preliminary data.</text>
</comment>
<evidence type="ECO:0000313" key="4">
    <source>
        <dbReference type="Proteomes" id="UP001175261"/>
    </source>
</evidence>
<evidence type="ECO:0000256" key="2">
    <source>
        <dbReference type="SAM" id="SignalP"/>
    </source>
</evidence>
<gene>
    <name evidence="3" type="ORF">NLU13_2662</name>
</gene>
<feature type="chain" id="PRO_5041257902" description="Extracellular membrane protein CFEM domain-containing protein" evidence="2">
    <location>
        <begin position="18"/>
        <end position="144"/>
    </location>
</feature>
<feature type="signal peptide" evidence="2">
    <location>
        <begin position="1"/>
        <end position="17"/>
    </location>
</feature>
<dbReference type="EMBL" id="JAPDFR010000002">
    <property type="protein sequence ID" value="KAK0389086.1"/>
    <property type="molecule type" value="Genomic_DNA"/>
</dbReference>
<dbReference type="AlphaFoldDB" id="A0AA39L917"/>
<evidence type="ECO:0008006" key="5">
    <source>
        <dbReference type="Google" id="ProtNLM"/>
    </source>
</evidence>
<accession>A0AA39L917</accession>
<organism evidence="3 4">
    <name type="scientific">Sarocladium strictum</name>
    <name type="common">Black bundle disease fungus</name>
    <name type="synonym">Acremonium strictum</name>
    <dbReference type="NCBI Taxonomy" id="5046"/>
    <lineage>
        <taxon>Eukaryota</taxon>
        <taxon>Fungi</taxon>
        <taxon>Dikarya</taxon>
        <taxon>Ascomycota</taxon>
        <taxon>Pezizomycotina</taxon>
        <taxon>Sordariomycetes</taxon>
        <taxon>Hypocreomycetidae</taxon>
        <taxon>Hypocreales</taxon>
        <taxon>Sarocladiaceae</taxon>
        <taxon>Sarocladium</taxon>
    </lineage>
</organism>
<sequence length="144" mass="15290">MHFSHLLLLAGTALAVAFPSADPGCCCCDVSQNAIVCNPDIPFSDCICTLAKCPDDAPTITQVPTTPTPPPSYSEVEEKRVESTPLPPPGKEWCCCCNGKDYVCVARPKGEGCFCPAIACPEDAKTIYPSTRLGRSDRPGRPSV</sequence>
<protein>
    <recommendedName>
        <fullName evidence="5">Extracellular membrane protein CFEM domain-containing protein</fullName>
    </recommendedName>
</protein>
<evidence type="ECO:0000313" key="3">
    <source>
        <dbReference type="EMBL" id="KAK0389086.1"/>
    </source>
</evidence>